<dbReference type="EMBL" id="QXFL01000002">
    <property type="protein sequence ID" value="RIV87938.1"/>
    <property type="molecule type" value="Genomic_DNA"/>
</dbReference>
<feature type="region of interest" description="Disordered" evidence="1">
    <location>
        <begin position="49"/>
        <end position="70"/>
    </location>
</feature>
<dbReference type="OrthoDB" id="8451542at2"/>
<sequence>MPTNSELAAKMLRDASMFFRQVGEQNPPVAEQMNQNAAVYEQVAQLVESDPNGEVPTQDPAEAQAQQASE</sequence>
<keyword evidence="3" id="KW-1185">Reference proteome</keyword>
<gene>
    <name evidence="2" type="ORF">D2V07_06395</name>
</gene>
<reference evidence="2 3" key="1">
    <citation type="submission" date="2018-08" db="EMBL/GenBank/DDBJ databases">
        <title>Erythrobacter zhengii sp.nov., a bacterium isolated from deep-sea sediment.</title>
        <authorList>
            <person name="Fang C."/>
            <person name="Wu Y.-H."/>
            <person name="Sun C."/>
            <person name="Wang H."/>
            <person name="Cheng H."/>
            <person name="Meng F.-X."/>
            <person name="Wang C.-S."/>
            <person name="Xu X.-W."/>
        </authorList>
    </citation>
    <scope>NUCLEOTIDE SEQUENCE [LARGE SCALE GENOMIC DNA]</scope>
    <source>
        <strain evidence="2 3">V18</strain>
    </source>
</reference>
<protein>
    <submittedName>
        <fullName evidence="2">Uncharacterized protein</fullName>
    </submittedName>
</protein>
<dbReference type="AlphaFoldDB" id="A0A418NVC1"/>
<evidence type="ECO:0000256" key="1">
    <source>
        <dbReference type="SAM" id="MobiDB-lite"/>
    </source>
</evidence>
<accession>A0A418NVC1</accession>
<dbReference type="Proteomes" id="UP000286576">
    <property type="component" value="Unassembled WGS sequence"/>
</dbReference>
<evidence type="ECO:0000313" key="2">
    <source>
        <dbReference type="EMBL" id="RIV87938.1"/>
    </source>
</evidence>
<comment type="caution">
    <text evidence="2">The sequence shown here is derived from an EMBL/GenBank/DDBJ whole genome shotgun (WGS) entry which is preliminary data.</text>
</comment>
<organism evidence="2 3">
    <name type="scientific">Aurantiacibacter zhengii</name>
    <dbReference type="NCBI Taxonomy" id="2307003"/>
    <lineage>
        <taxon>Bacteria</taxon>
        <taxon>Pseudomonadati</taxon>
        <taxon>Pseudomonadota</taxon>
        <taxon>Alphaproteobacteria</taxon>
        <taxon>Sphingomonadales</taxon>
        <taxon>Erythrobacteraceae</taxon>
        <taxon>Aurantiacibacter</taxon>
    </lineage>
</organism>
<name>A0A418NVC1_9SPHN</name>
<proteinExistence type="predicted"/>
<evidence type="ECO:0000313" key="3">
    <source>
        <dbReference type="Proteomes" id="UP000286576"/>
    </source>
</evidence>
<dbReference type="RefSeq" id="WP_119585843.1">
    <property type="nucleotide sequence ID" value="NZ_CAWODQ010000012.1"/>
</dbReference>